<dbReference type="STRING" id="1072685.IX83_07880"/>
<dbReference type="AlphaFoldDB" id="A0A077DIB3"/>
<dbReference type="OrthoDB" id="9761147at2"/>
<dbReference type="Proteomes" id="UP000028945">
    <property type="component" value="Chromosome"/>
</dbReference>
<dbReference type="EMBL" id="CP009238">
    <property type="protein sequence ID" value="AIL33222.1"/>
    <property type="molecule type" value="Genomic_DNA"/>
</dbReference>
<dbReference type="Gene3D" id="3.90.320.10">
    <property type="match status" value="1"/>
</dbReference>
<name>A0A077DIB3_9BURK</name>
<evidence type="ECO:0000313" key="3">
    <source>
        <dbReference type="Proteomes" id="UP000028945"/>
    </source>
</evidence>
<feature type="domain" description="PD-(D/E)XK endonuclease-like" evidence="1">
    <location>
        <begin position="597"/>
        <end position="804"/>
    </location>
</feature>
<dbReference type="SUPFAM" id="SSF52540">
    <property type="entry name" value="P-loop containing nucleoside triphosphate hydrolases"/>
    <property type="match status" value="1"/>
</dbReference>
<proteinExistence type="predicted"/>
<dbReference type="RefSeq" id="WP_038500995.1">
    <property type="nucleotide sequence ID" value="NZ_AFWK01000023.1"/>
</dbReference>
<dbReference type="KEGG" id="bpsi:IX83_07880"/>
<evidence type="ECO:0000313" key="2">
    <source>
        <dbReference type="EMBL" id="AIL33222.1"/>
    </source>
</evidence>
<dbReference type="HOGENOM" id="CLU_014693_0_0_4"/>
<dbReference type="InterPro" id="IPR027417">
    <property type="entry name" value="P-loop_NTPase"/>
</dbReference>
<keyword evidence="3" id="KW-1185">Reference proteome</keyword>
<dbReference type="Pfam" id="PF12705">
    <property type="entry name" value="PDDEXK_1"/>
    <property type="match status" value="1"/>
</dbReference>
<dbReference type="InterPro" id="IPR011604">
    <property type="entry name" value="PDDEXK-like_dom_sf"/>
</dbReference>
<dbReference type="InterPro" id="IPR038726">
    <property type="entry name" value="PDDEXK_AddAB-type"/>
</dbReference>
<dbReference type="SUPFAM" id="SSF52980">
    <property type="entry name" value="Restriction endonuclease-like"/>
    <property type="match status" value="1"/>
</dbReference>
<sequence>MQLITSQDELLSLIEKKEANTWIITGSNSLSYQLRKDLSRLSSKKVFELPTIFPYRSALQKFYTNSIRNLAPDHVYTLLDKFSSLYLWQNIIQQNKADLLDISGTARAAFDAYEIESLWQVQVNDHETTPEYEQLCRWKKSYLETLKSKQCIDSVMLVDLLLTLSQEHRLNLPEQIILYSLDSLTPKERLLLESLDCSLFQYEPNHEVNESRTCLAFDSFDEELAAAFQYAREIEKESKTQFAVLVPNLKQNLYKVHRIATYYLGDRYHVSLGRELNQWPLIRYALTHLEFMKDLAIKKSVTNVQWGKWLEQAKAFQMEGIHYHQCIVWANEVRHKEKLSYRQSEIIEKLSLSPTLASSLAALLNAWNQIQDIHEWTDIFYQSLELFGFPNPSFNQSAHITVTDDLNESLESFTNLSYIVPPLNAQTALRLFNQFINNRSSQLRATTKNIVSIRDLSSAQGLSWDTAWIVGLNDHALPEPVHINHFLPFISQDKAGVPTVNIHRSKAQSLTRFQGICSRTKKLILSTHLKDEKGNELQISPFLNDDDIHHLEAKTKDIPDYSGFHITKKEPFYLNEQQPRQLKGGYGLLEMAAQNMLAAHARYRLQLQALRDFNKGFNASTRGNLRHLFMELVWKKVKTLTALKTLLQNKEKKDKLLDDISQTVKEKTIQTLGIDHYNLLDYEVQTARQSCELQLNLDVTLNDFTSVDLEHQVEWTHEGIKITLRADRVDRLKNGGMRIIDYKSGRYFKASSEINAWSCSNEISYQLPLYAVALPQTSQLSVGELAYSNLQPHEVKFESAFCQEDGTIAKRSLTAKNDDVYIGKIENIYKERKSDISFKDNQFTAFVNYYQDTVFGTLCQKLAKECIENISFNDVKNHELHPFLRQWEINE</sequence>
<dbReference type="NCBIfam" id="TIGR03623">
    <property type="entry name" value="probable DNA repair protein"/>
    <property type="match status" value="1"/>
</dbReference>
<organism evidence="2 3">
    <name type="scientific">Basilea psittacipulmonis DSM 24701</name>
    <dbReference type="NCBI Taxonomy" id="1072685"/>
    <lineage>
        <taxon>Bacteria</taxon>
        <taxon>Pseudomonadati</taxon>
        <taxon>Pseudomonadota</taxon>
        <taxon>Betaproteobacteria</taxon>
        <taxon>Burkholderiales</taxon>
        <taxon>Alcaligenaceae</taxon>
        <taxon>Basilea</taxon>
    </lineage>
</organism>
<dbReference type="eggNOG" id="COG2887">
    <property type="taxonomic scope" value="Bacteria"/>
</dbReference>
<accession>A0A077DIB3</accession>
<evidence type="ECO:0000259" key="1">
    <source>
        <dbReference type="Pfam" id="PF12705"/>
    </source>
</evidence>
<dbReference type="InterPro" id="IPR011335">
    <property type="entry name" value="Restrct_endonuc-II-like"/>
</dbReference>
<protein>
    <recommendedName>
        <fullName evidence="1">PD-(D/E)XK endonuclease-like domain-containing protein</fullName>
    </recommendedName>
</protein>
<dbReference type="InterPro" id="IPR019925">
    <property type="entry name" value="DNA_repair_protein_predicted"/>
</dbReference>
<gene>
    <name evidence="2" type="ORF">IX83_07880</name>
</gene>
<reference evidence="2 3" key="1">
    <citation type="journal article" date="2014" name="BMC Genomics">
        <title>A genomic perspective on a new bacterial genus and species from the Alcaligenaceae family, Basilea psittacipulmonis.</title>
        <authorList>
            <person name="Whiteson K.L."/>
            <person name="Hernandez D."/>
            <person name="Lazarevic V."/>
            <person name="Gaia N."/>
            <person name="Farinelli L."/>
            <person name="Francois P."/>
            <person name="Pilo P."/>
            <person name="Frey J."/>
            <person name="Schrenzel J."/>
        </authorList>
    </citation>
    <scope>NUCLEOTIDE SEQUENCE [LARGE SCALE GENOMIC DNA]</scope>
    <source>
        <strain evidence="2 3">DSM 24701</strain>
    </source>
</reference>